<dbReference type="InterPro" id="IPR019183">
    <property type="entry name" value="NAA25_NatB_aux_su"/>
</dbReference>
<dbReference type="GO" id="GO:0031416">
    <property type="term" value="C:NatB complex"/>
    <property type="evidence" value="ECO:0007669"/>
    <property type="project" value="TreeGrafter"/>
</dbReference>
<dbReference type="Gene3D" id="1.25.40.1040">
    <property type="match status" value="1"/>
</dbReference>
<name>A0A1W5D1M4_9LECA</name>
<evidence type="ECO:0000313" key="2">
    <source>
        <dbReference type="EMBL" id="SLM36920.1"/>
    </source>
</evidence>
<proteinExistence type="inferred from homology"/>
<evidence type="ECO:0000313" key="3">
    <source>
        <dbReference type="Proteomes" id="UP000192927"/>
    </source>
</evidence>
<evidence type="ECO:0000256" key="1">
    <source>
        <dbReference type="ARBA" id="ARBA00006298"/>
    </source>
</evidence>
<sequence length="952" mass="107988">MVLVENKVNDRRDRQIQEAIDVRNWKQALSLCEKRLKKGEKSDHLSVLKARVLLSFPDSPRQRQGRDDINALLQRDPPITDVQAIVILEECLRQIEATDAEIGVIWERAVRLRPQDEELQTLWFSKNFEQRRWKGAQQASMSLQKNFPKARQYFFWAIVANYMAANIPTASDMDRRLFGGLAYKLVSKAASDVPADIDLKNTGRTLRSAEDVMLLLEVCKSQGKYQEALAVLDDPRTGIGSKIAGNSWDLVRGKLEILEASELWQEEWNYCLGLLQDARPANLQNTNRLPSSIFGAIGDDWRIWTGLFMAAGKLRTQENYRATEDIVRSYSSQAKVSRNAGLAMLRFYSQECATNAEKQDRLFESCENHFRDYSAKYVCFRDLEPYVGHLDSSRKARFLITTNACAKSASPKGDASEGAQVSWITSEINALKMDYHLVVSHDDNAYSRQLIDAFITSCLRLYKLSSPLGAKLPASERQPGDDACILAVMALIRLFKSGENTALLRGALLLELLLSRSKHNYDALLMLVRIYIYMGAGSLAMKHYAQLKVKNSQNATISWILYTRLSTIHPFPVDPHISFGQDKALCDPAYGLKVALEWQKGSEVQTSRGINQILHNGHYKTLVEALSFLDRSQQDLQKFINIIESRRIGRFTGSTSKEDYQDLLDQISPSVMDNRDEAVFPNCEAHDQPRFEEPLRCGPKPSRCWLRYQLQICRFLALVNKGPPLKEDHLADELGMDCDTTFNGCTVEENILSVLVERLQQGVFIIQVRETKGALPEQLLDYFRTVINEVDRWVCYMVERVETSLQDTTELAFALTARLETPGWRYLHSMFVDLESLQMIRFFLEDSVTRIRDSNMTDLKPYVKDAAPLKTKVLEAAASIRLAVTKLQKQLRGGGVVSELVEASIGHPENKKDSVALELRDLLGESWVEIKGADLLASWEDALDGVLRVKMT</sequence>
<dbReference type="PANTHER" id="PTHR22767">
    <property type="entry name" value="N-TERMINAL ACETYLTRANSFERASE-RELATED"/>
    <property type="match status" value="1"/>
</dbReference>
<accession>A0A1W5D1M4</accession>
<dbReference type="GO" id="GO:0016740">
    <property type="term" value="F:transferase activity"/>
    <property type="evidence" value="ECO:0007669"/>
    <property type="project" value="UniProtKB-KW"/>
</dbReference>
<reference evidence="3" key="1">
    <citation type="submission" date="2017-03" db="EMBL/GenBank/DDBJ databases">
        <authorList>
            <person name="Sharma R."/>
            <person name="Thines M."/>
        </authorList>
    </citation>
    <scope>NUCLEOTIDE SEQUENCE [LARGE SCALE GENOMIC DNA]</scope>
</reference>
<organism evidence="2 3">
    <name type="scientific">Lasallia pustulata</name>
    <dbReference type="NCBI Taxonomy" id="136370"/>
    <lineage>
        <taxon>Eukaryota</taxon>
        <taxon>Fungi</taxon>
        <taxon>Dikarya</taxon>
        <taxon>Ascomycota</taxon>
        <taxon>Pezizomycotina</taxon>
        <taxon>Lecanoromycetes</taxon>
        <taxon>OSLEUM clade</taxon>
        <taxon>Umbilicariomycetidae</taxon>
        <taxon>Umbilicariales</taxon>
        <taxon>Umbilicariaceae</taxon>
        <taxon>Lasallia</taxon>
    </lineage>
</organism>
<dbReference type="EMBL" id="FWEW01001411">
    <property type="protein sequence ID" value="SLM36920.1"/>
    <property type="molecule type" value="Genomic_DNA"/>
</dbReference>
<protein>
    <submittedName>
        <fullName evidence="2">N-acetyltransferase B complex, non-catalytic subunit</fullName>
    </submittedName>
</protein>
<keyword evidence="3" id="KW-1185">Reference proteome</keyword>
<comment type="similarity">
    <text evidence="1">Belongs to the MDM20/NAA25 family.</text>
</comment>
<dbReference type="Proteomes" id="UP000192927">
    <property type="component" value="Unassembled WGS sequence"/>
</dbReference>
<keyword evidence="2" id="KW-0808">Transferase</keyword>
<dbReference type="AlphaFoldDB" id="A0A1W5D1M4"/>
<dbReference type="Pfam" id="PF09797">
    <property type="entry name" value="NatB_MDM20"/>
    <property type="match status" value="1"/>
</dbReference>
<dbReference type="PANTHER" id="PTHR22767:SF3">
    <property type="entry name" value="N-ALPHA-ACETYLTRANSFERASE 25, NATB AUXILIARY SUBUNIT"/>
    <property type="match status" value="1"/>
</dbReference>